<organism evidence="1 2">
    <name type="scientific">Prevotella multiformis DSM 16608</name>
    <dbReference type="NCBI Taxonomy" id="888743"/>
    <lineage>
        <taxon>Bacteria</taxon>
        <taxon>Pseudomonadati</taxon>
        <taxon>Bacteroidota</taxon>
        <taxon>Bacteroidia</taxon>
        <taxon>Bacteroidales</taxon>
        <taxon>Prevotellaceae</taxon>
        <taxon>Prevotella</taxon>
    </lineage>
</organism>
<evidence type="ECO:0000313" key="1">
    <source>
        <dbReference type="EMBL" id="EGC21115.1"/>
    </source>
</evidence>
<keyword evidence="2" id="KW-1185">Reference proteome</keyword>
<accession>F0F4F7</accession>
<protein>
    <submittedName>
        <fullName evidence="1">Uncharacterized protein</fullName>
    </submittedName>
</protein>
<dbReference type="AlphaFoldDB" id="F0F4F7"/>
<name>F0F4F7_9BACT</name>
<dbReference type="Proteomes" id="UP000005697">
    <property type="component" value="Unassembled WGS sequence"/>
</dbReference>
<dbReference type="EMBL" id="AEWX01000004">
    <property type="protein sequence ID" value="EGC21115.1"/>
    <property type="molecule type" value="Genomic_DNA"/>
</dbReference>
<proteinExistence type="predicted"/>
<gene>
    <name evidence="1" type="ORF">HMPREF9141_0473</name>
</gene>
<comment type="caution">
    <text evidence="1">The sequence shown here is derived from an EMBL/GenBank/DDBJ whole genome shotgun (WGS) entry which is preliminary data.</text>
</comment>
<reference evidence="1 2" key="1">
    <citation type="submission" date="2011-01" db="EMBL/GenBank/DDBJ databases">
        <authorList>
            <person name="Muzny D."/>
            <person name="Qin X."/>
            <person name="Deng J."/>
            <person name="Jiang H."/>
            <person name="Liu Y."/>
            <person name="Qu J."/>
            <person name="Song X.-Z."/>
            <person name="Zhang L."/>
            <person name="Thornton R."/>
            <person name="Coyle M."/>
            <person name="Francisco L."/>
            <person name="Jackson L."/>
            <person name="Javaid M."/>
            <person name="Korchina V."/>
            <person name="Kovar C."/>
            <person name="Mata R."/>
            <person name="Mathew T."/>
            <person name="Ngo R."/>
            <person name="Nguyen L."/>
            <person name="Nguyen N."/>
            <person name="Okwuonu G."/>
            <person name="Ongeri F."/>
            <person name="Pham C."/>
            <person name="Simmons D."/>
            <person name="Wilczek-Boney K."/>
            <person name="Hale W."/>
            <person name="Jakkamsetti A."/>
            <person name="Pham P."/>
            <person name="Ruth R."/>
            <person name="San Lucas F."/>
            <person name="Warren J."/>
            <person name="Zhang J."/>
            <person name="Zhao Z."/>
            <person name="Zhou C."/>
            <person name="Zhu D."/>
            <person name="Lee S."/>
            <person name="Bess C."/>
            <person name="Blankenburg K."/>
            <person name="Forbes L."/>
            <person name="Fu Q."/>
            <person name="Gubbala S."/>
            <person name="Hirani K."/>
            <person name="Jayaseelan J.C."/>
            <person name="Lara F."/>
            <person name="Munidasa M."/>
            <person name="Palculict T."/>
            <person name="Patil S."/>
            <person name="Pu L.-L."/>
            <person name="Saada N."/>
            <person name="Tang L."/>
            <person name="Weissenberger G."/>
            <person name="Zhu Y."/>
            <person name="Hemphill L."/>
            <person name="Shang Y."/>
            <person name="Youmans B."/>
            <person name="Ayvaz T."/>
            <person name="Ross M."/>
            <person name="Santibanez J."/>
            <person name="Aqrawi P."/>
            <person name="Gross S."/>
            <person name="Joshi V."/>
            <person name="Fowler G."/>
            <person name="Nazareth L."/>
            <person name="Reid J."/>
            <person name="Worley K."/>
            <person name="Petrosino J."/>
            <person name="Highlander S."/>
            <person name="Gibbs R."/>
        </authorList>
    </citation>
    <scope>NUCLEOTIDE SEQUENCE [LARGE SCALE GENOMIC DNA]</scope>
    <source>
        <strain evidence="1 2">DSM 16608</strain>
    </source>
</reference>
<dbReference type="STRING" id="888743.HMPREF9141_0473"/>
<dbReference type="HOGENOM" id="CLU_2754529_0_0_10"/>
<evidence type="ECO:0000313" key="2">
    <source>
        <dbReference type="Proteomes" id="UP000005697"/>
    </source>
</evidence>
<sequence length="70" mass="7457">MSISSMPAAAVTGTERHDVTVLMTLVQTADIQTAATGSSSPVRLKSSIPLGNTTIRDDVLIFYCYLCHAK</sequence>